<accession>A0A368HD55</accession>
<evidence type="ECO:0000313" key="2">
    <source>
        <dbReference type="Proteomes" id="UP000253250"/>
    </source>
</evidence>
<dbReference type="AlphaFoldDB" id="A0A368HD55"/>
<sequence>MSASVVSWPPDEVPAQCEIVRTAGLAHYRFERCEGRLAAQSAAMRYGVRVFGRGVERIMASAGAGDVG</sequence>
<proteinExistence type="predicted"/>
<reference evidence="1 2" key="1">
    <citation type="submission" date="2018-02" db="EMBL/GenBank/DDBJ databases">
        <title>Insights into the biology of acidophilic members of the Acidiferrobacteraceae family derived from comparative genomic analyses.</title>
        <authorList>
            <person name="Issotta F."/>
            <person name="Thyssen C."/>
            <person name="Mena C."/>
            <person name="Moya A."/>
            <person name="Bellenberg S."/>
            <person name="Sproer C."/>
            <person name="Covarrubias P.C."/>
            <person name="Sand W."/>
            <person name="Quatrini R."/>
            <person name="Vera M."/>
        </authorList>
    </citation>
    <scope>NUCLEOTIDE SEQUENCE [LARGE SCALE GENOMIC DNA]</scope>
    <source>
        <strain evidence="2">m-1</strain>
    </source>
</reference>
<name>A0A368HD55_9GAMM</name>
<protein>
    <submittedName>
        <fullName evidence="1">Uncharacterized protein</fullName>
    </submittedName>
</protein>
<evidence type="ECO:0000313" key="1">
    <source>
        <dbReference type="EMBL" id="RCN56363.1"/>
    </source>
</evidence>
<dbReference type="Proteomes" id="UP000253250">
    <property type="component" value="Unassembled WGS sequence"/>
</dbReference>
<organism evidence="1 2">
    <name type="scientific">Acidiferrobacter thiooxydans</name>
    <dbReference type="NCBI Taxonomy" id="163359"/>
    <lineage>
        <taxon>Bacteria</taxon>
        <taxon>Pseudomonadati</taxon>
        <taxon>Pseudomonadota</taxon>
        <taxon>Gammaproteobacteria</taxon>
        <taxon>Acidiferrobacterales</taxon>
        <taxon>Acidiferrobacteraceae</taxon>
        <taxon>Acidiferrobacter</taxon>
    </lineage>
</organism>
<dbReference type="EMBL" id="PSYR01000002">
    <property type="protein sequence ID" value="RCN56363.1"/>
    <property type="molecule type" value="Genomic_DNA"/>
</dbReference>
<keyword evidence="2" id="KW-1185">Reference proteome</keyword>
<gene>
    <name evidence="1" type="ORF">C4900_11040</name>
</gene>
<comment type="caution">
    <text evidence="1">The sequence shown here is derived from an EMBL/GenBank/DDBJ whole genome shotgun (WGS) entry which is preliminary data.</text>
</comment>